<evidence type="ECO:0000256" key="5">
    <source>
        <dbReference type="ARBA" id="ARBA00022553"/>
    </source>
</evidence>
<dbReference type="InterPro" id="IPR036890">
    <property type="entry name" value="HATPase_C_sf"/>
</dbReference>
<dbReference type="InterPro" id="IPR050398">
    <property type="entry name" value="HssS/ArlS-like"/>
</dbReference>
<name>C4XJD0_SOLM1</name>
<dbReference type="GO" id="GO:0005524">
    <property type="term" value="F:ATP binding"/>
    <property type="evidence" value="ECO:0007669"/>
    <property type="project" value="UniProtKB-KW"/>
</dbReference>
<protein>
    <recommendedName>
        <fullName evidence="3">histidine kinase</fullName>
        <ecNumber evidence="3">2.7.13.3</ecNumber>
    </recommendedName>
</protein>
<keyword evidence="14" id="KW-1185">Reference proteome</keyword>
<organism evidence="13 14">
    <name type="scientific">Solidesulfovibrio magneticus (strain ATCC 700980 / DSM 13731 / RS-1)</name>
    <name type="common">Desulfovibrio magneticus</name>
    <dbReference type="NCBI Taxonomy" id="573370"/>
    <lineage>
        <taxon>Bacteria</taxon>
        <taxon>Pseudomonadati</taxon>
        <taxon>Thermodesulfobacteriota</taxon>
        <taxon>Desulfovibrionia</taxon>
        <taxon>Desulfovibrionales</taxon>
        <taxon>Desulfovibrionaceae</taxon>
        <taxon>Solidesulfovibrio</taxon>
    </lineage>
</organism>
<evidence type="ECO:0000313" key="13">
    <source>
        <dbReference type="EMBL" id="BAH76680.1"/>
    </source>
</evidence>
<dbReference type="Gene3D" id="1.10.287.130">
    <property type="match status" value="1"/>
</dbReference>
<dbReference type="InterPro" id="IPR005467">
    <property type="entry name" value="His_kinase_dom"/>
</dbReference>
<dbReference type="PANTHER" id="PTHR45528">
    <property type="entry name" value="SENSOR HISTIDINE KINASE CPXA"/>
    <property type="match status" value="1"/>
</dbReference>
<evidence type="ECO:0000256" key="6">
    <source>
        <dbReference type="ARBA" id="ARBA00022679"/>
    </source>
</evidence>
<keyword evidence="8 13" id="KW-0418">Kinase</keyword>
<gene>
    <name evidence="13" type="ordered locus">DMR_31890</name>
</gene>
<dbReference type="SUPFAM" id="SSF47384">
    <property type="entry name" value="Homodimeric domain of signal transducing histidine kinase"/>
    <property type="match status" value="1"/>
</dbReference>
<dbReference type="EC" id="2.7.13.3" evidence="3"/>
<dbReference type="PROSITE" id="PS50109">
    <property type="entry name" value="HIS_KIN"/>
    <property type="match status" value="1"/>
</dbReference>
<accession>C4XJD0</accession>
<dbReference type="STRING" id="573370.DMR_31890"/>
<keyword evidence="10" id="KW-0902">Two-component regulatory system</keyword>
<reference evidence="13 14" key="1">
    <citation type="journal article" date="2009" name="Genome Res.">
        <title>Whole genome sequence of Desulfovibrio magneticus strain RS-1 revealed common gene clusters in magnetotactic bacteria.</title>
        <authorList>
            <person name="Nakazawa H."/>
            <person name="Arakaki A."/>
            <person name="Narita-Yamada S."/>
            <person name="Yashiro I."/>
            <person name="Jinno K."/>
            <person name="Aoki N."/>
            <person name="Tsuruyama A."/>
            <person name="Okamura Y."/>
            <person name="Tanikawa S."/>
            <person name="Fujita N."/>
            <person name="Takeyama H."/>
            <person name="Matsunaga T."/>
        </authorList>
    </citation>
    <scope>NUCLEOTIDE SEQUENCE [LARGE SCALE GENOMIC DNA]</scope>
    <source>
        <strain evidence="14">ATCC 700980 / DSM 13731 / RS-1</strain>
    </source>
</reference>
<dbReference type="Proteomes" id="UP000009071">
    <property type="component" value="Chromosome"/>
</dbReference>
<evidence type="ECO:0000256" key="2">
    <source>
        <dbReference type="ARBA" id="ARBA00004651"/>
    </source>
</evidence>
<feature type="domain" description="Histidine kinase" evidence="12">
    <location>
        <begin position="26"/>
        <end position="237"/>
    </location>
</feature>
<dbReference type="InterPro" id="IPR003594">
    <property type="entry name" value="HATPase_dom"/>
</dbReference>
<dbReference type="SMART" id="SM00387">
    <property type="entry name" value="HATPase_c"/>
    <property type="match status" value="1"/>
</dbReference>
<keyword evidence="11" id="KW-0472">Membrane</keyword>
<evidence type="ECO:0000313" key="14">
    <source>
        <dbReference type="Proteomes" id="UP000009071"/>
    </source>
</evidence>
<evidence type="ECO:0000256" key="7">
    <source>
        <dbReference type="ARBA" id="ARBA00022741"/>
    </source>
</evidence>
<keyword evidence="5" id="KW-0597">Phosphoprotein</keyword>
<comment type="catalytic activity">
    <reaction evidence="1">
        <text>ATP + protein L-histidine = ADP + protein N-phospho-L-histidine.</text>
        <dbReference type="EC" id="2.7.13.3"/>
    </reaction>
</comment>
<evidence type="ECO:0000256" key="9">
    <source>
        <dbReference type="ARBA" id="ARBA00022840"/>
    </source>
</evidence>
<dbReference type="EMBL" id="AP010904">
    <property type="protein sequence ID" value="BAH76680.1"/>
    <property type="molecule type" value="Genomic_DNA"/>
</dbReference>
<evidence type="ECO:0000256" key="3">
    <source>
        <dbReference type="ARBA" id="ARBA00012438"/>
    </source>
</evidence>
<keyword evidence="9" id="KW-0067">ATP-binding</keyword>
<evidence type="ECO:0000256" key="11">
    <source>
        <dbReference type="ARBA" id="ARBA00023136"/>
    </source>
</evidence>
<evidence type="ECO:0000256" key="1">
    <source>
        <dbReference type="ARBA" id="ARBA00000085"/>
    </source>
</evidence>
<keyword evidence="4" id="KW-1003">Cell membrane</keyword>
<dbReference type="eggNOG" id="COG2205">
    <property type="taxonomic scope" value="Bacteria"/>
</dbReference>
<dbReference type="InterPro" id="IPR036097">
    <property type="entry name" value="HisK_dim/P_sf"/>
</dbReference>
<dbReference type="GO" id="GO:0005886">
    <property type="term" value="C:plasma membrane"/>
    <property type="evidence" value="ECO:0007669"/>
    <property type="project" value="UniProtKB-SubCell"/>
</dbReference>
<evidence type="ECO:0000256" key="10">
    <source>
        <dbReference type="ARBA" id="ARBA00023012"/>
    </source>
</evidence>
<keyword evidence="6" id="KW-0808">Transferase</keyword>
<evidence type="ECO:0000259" key="12">
    <source>
        <dbReference type="PROSITE" id="PS50109"/>
    </source>
</evidence>
<sequence>MRVMGTINDISERKKMEAIRDDVDKIMRHDLRSSLIGIVGLPDILLENHELTQKERDILCAIQDSGYKLLSMIENSVSIYRMEIGSHELNLSKIDIIPVLKNVISGLSRKFKNSSISFKILVEDKILTNRDSFLLDCEDTFFYNMISNLLLNSLEASPLNETIFLKLSFSKKSLSIINKGSVPLEIRNKFFEKYVTAGKKSGTGIGTYSAALIAKTHGWKIWLDTSILNETTVTVKF</sequence>
<evidence type="ECO:0000256" key="4">
    <source>
        <dbReference type="ARBA" id="ARBA00022475"/>
    </source>
</evidence>
<dbReference type="Gene3D" id="3.30.565.10">
    <property type="entry name" value="Histidine kinase-like ATPase, C-terminal domain"/>
    <property type="match status" value="1"/>
</dbReference>
<dbReference type="SUPFAM" id="SSF55874">
    <property type="entry name" value="ATPase domain of HSP90 chaperone/DNA topoisomerase II/histidine kinase"/>
    <property type="match status" value="1"/>
</dbReference>
<dbReference type="Pfam" id="PF02518">
    <property type="entry name" value="HATPase_c"/>
    <property type="match status" value="1"/>
</dbReference>
<comment type="subcellular location">
    <subcellularLocation>
        <location evidence="2">Cell membrane</location>
        <topology evidence="2">Multi-pass membrane protein</topology>
    </subcellularLocation>
</comment>
<dbReference type="GO" id="GO:0000155">
    <property type="term" value="F:phosphorelay sensor kinase activity"/>
    <property type="evidence" value="ECO:0007669"/>
    <property type="project" value="InterPro"/>
</dbReference>
<dbReference type="HOGENOM" id="CLU_080143_0_0_7"/>
<dbReference type="PANTHER" id="PTHR45528:SF1">
    <property type="entry name" value="SENSOR HISTIDINE KINASE CPXA"/>
    <property type="match status" value="1"/>
</dbReference>
<dbReference type="KEGG" id="dma:DMR_31890"/>
<keyword evidence="7" id="KW-0547">Nucleotide-binding</keyword>
<evidence type="ECO:0000256" key="8">
    <source>
        <dbReference type="ARBA" id="ARBA00022777"/>
    </source>
</evidence>
<dbReference type="AlphaFoldDB" id="C4XJD0"/>
<proteinExistence type="predicted"/>